<name>A0A371EJB8_MUCPR</name>
<sequence>MDARLVQVGRMSKDTQIAVIKAEKQIGNGSRPIIIHYTPMGSTSKPLEIRVSVPFHYKNSKAVPRKYTTEIEPASPDIITISKSHILGSLRFLESLALRYVI</sequence>
<organism evidence="1 2">
    <name type="scientific">Mucuna pruriens</name>
    <name type="common">Velvet bean</name>
    <name type="synonym">Dolichos pruriens</name>
    <dbReference type="NCBI Taxonomy" id="157652"/>
    <lineage>
        <taxon>Eukaryota</taxon>
        <taxon>Viridiplantae</taxon>
        <taxon>Streptophyta</taxon>
        <taxon>Embryophyta</taxon>
        <taxon>Tracheophyta</taxon>
        <taxon>Spermatophyta</taxon>
        <taxon>Magnoliopsida</taxon>
        <taxon>eudicotyledons</taxon>
        <taxon>Gunneridae</taxon>
        <taxon>Pentapetalae</taxon>
        <taxon>rosids</taxon>
        <taxon>fabids</taxon>
        <taxon>Fabales</taxon>
        <taxon>Fabaceae</taxon>
        <taxon>Papilionoideae</taxon>
        <taxon>50 kb inversion clade</taxon>
        <taxon>NPAAA clade</taxon>
        <taxon>indigoferoid/millettioid clade</taxon>
        <taxon>Phaseoleae</taxon>
        <taxon>Mucuna</taxon>
    </lineage>
</organism>
<reference evidence="1" key="1">
    <citation type="submission" date="2018-05" db="EMBL/GenBank/DDBJ databases">
        <title>Draft genome of Mucuna pruriens seed.</title>
        <authorList>
            <person name="Nnadi N.E."/>
            <person name="Vos R."/>
            <person name="Hasami M.H."/>
            <person name="Devisetty U.K."/>
            <person name="Aguiy J.C."/>
        </authorList>
    </citation>
    <scope>NUCLEOTIDE SEQUENCE [LARGE SCALE GENOMIC DNA]</scope>
    <source>
        <strain evidence="1">JCA_2017</strain>
    </source>
</reference>
<evidence type="ECO:0000313" key="2">
    <source>
        <dbReference type="Proteomes" id="UP000257109"/>
    </source>
</evidence>
<dbReference type="Proteomes" id="UP000257109">
    <property type="component" value="Unassembled WGS sequence"/>
</dbReference>
<feature type="non-terminal residue" evidence="1">
    <location>
        <position position="1"/>
    </location>
</feature>
<evidence type="ECO:0000313" key="1">
    <source>
        <dbReference type="EMBL" id="RDX66158.1"/>
    </source>
</evidence>
<dbReference type="EMBL" id="QJKJ01013570">
    <property type="protein sequence ID" value="RDX66158.1"/>
    <property type="molecule type" value="Genomic_DNA"/>
</dbReference>
<keyword evidence="2" id="KW-1185">Reference proteome</keyword>
<gene>
    <name evidence="1" type="ORF">CR513_55108</name>
</gene>
<proteinExistence type="predicted"/>
<comment type="caution">
    <text evidence="1">The sequence shown here is derived from an EMBL/GenBank/DDBJ whole genome shotgun (WGS) entry which is preliminary data.</text>
</comment>
<dbReference type="AlphaFoldDB" id="A0A371EJB8"/>
<protein>
    <submittedName>
        <fullName evidence="1">Uncharacterized protein</fullName>
    </submittedName>
</protein>
<accession>A0A371EJB8</accession>